<dbReference type="Gene3D" id="3.60.20.40">
    <property type="match status" value="1"/>
</dbReference>
<evidence type="ECO:0000313" key="14">
    <source>
        <dbReference type="EMBL" id="PWG02409.1"/>
    </source>
</evidence>
<dbReference type="Pfam" id="PF01019">
    <property type="entry name" value="G_glu_transpept"/>
    <property type="match status" value="1"/>
</dbReference>
<dbReference type="GO" id="GO:0006750">
    <property type="term" value="P:glutathione biosynthetic process"/>
    <property type="evidence" value="ECO:0007669"/>
    <property type="project" value="UniProtKB-KW"/>
</dbReference>
<proteinExistence type="inferred from homology"/>
<dbReference type="InterPro" id="IPR043137">
    <property type="entry name" value="GGT_ssub_C"/>
</dbReference>
<dbReference type="EC" id="3.4.19.13" evidence="11"/>
<evidence type="ECO:0000256" key="7">
    <source>
        <dbReference type="ARBA" id="ARBA00023315"/>
    </source>
</evidence>
<dbReference type="EC" id="2.3.2.2" evidence="11"/>
<evidence type="ECO:0000256" key="3">
    <source>
        <dbReference type="ARBA" id="ARBA00009381"/>
    </source>
</evidence>
<keyword evidence="4 11" id="KW-0808">Transferase</keyword>
<evidence type="ECO:0000256" key="12">
    <source>
        <dbReference type="SAM" id="MobiDB-lite"/>
    </source>
</evidence>
<feature type="region of interest" description="Disordered" evidence="12">
    <location>
        <begin position="541"/>
        <end position="567"/>
    </location>
</feature>
<evidence type="ECO:0000256" key="2">
    <source>
        <dbReference type="ARBA" id="ARBA00001089"/>
    </source>
</evidence>
<gene>
    <name evidence="14" type="primary">ggt</name>
    <name evidence="14" type="ORF">DF286_05665</name>
</gene>
<feature type="binding site" evidence="10">
    <location>
        <position position="471"/>
    </location>
    <ligand>
        <name>L-glutamate</name>
        <dbReference type="ChEBI" id="CHEBI:29985"/>
    </ligand>
</feature>
<feature type="binding site" evidence="10">
    <location>
        <begin position="448"/>
        <end position="449"/>
    </location>
    <ligand>
        <name>L-glutamate</name>
        <dbReference type="ChEBI" id="CHEBI:29985"/>
    </ligand>
</feature>
<feature type="active site" description="Nucleophile" evidence="9">
    <location>
        <position position="383"/>
    </location>
</feature>
<dbReference type="GO" id="GO:0103068">
    <property type="term" value="F:leukotriene C4 gamma-glutamyl transferase activity"/>
    <property type="evidence" value="ECO:0007669"/>
    <property type="project" value="UniProtKB-EC"/>
</dbReference>
<comment type="pathway">
    <text evidence="11">Sulfur metabolism; glutathione metabolism.</text>
</comment>
<keyword evidence="11" id="KW-0317">Glutathione biosynthesis</keyword>
<feature type="signal peptide" evidence="13">
    <location>
        <begin position="1"/>
        <end position="17"/>
    </location>
</feature>
<dbReference type="GO" id="GO:0006751">
    <property type="term" value="P:glutathione catabolic process"/>
    <property type="evidence" value="ECO:0007669"/>
    <property type="project" value="UniProtKB-UniRule"/>
</dbReference>
<keyword evidence="5 11" id="KW-0378">Hydrolase</keyword>
<dbReference type="OrthoDB" id="9781342at2"/>
<dbReference type="RefSeq" id="WP_109270548.1">
    <property type="nucleotide sequence ID" value="NZ_QFFF01000001.1"/>
</dbReference>
<protein>
    <recommendedName>
        <fullName evidence="11">Glutathione hydrolase proenzyme</fullName>
        <ecNumber evidence="11">2.3.2.2</ecNumber>
        <ecNumber evidence="11">3.4.19.13</ecNumber>
    </recommendedName>
    <component>
        <recommendedName>
            <fullName evidence="11">Glutathione hydrolase large chain</fullName>
        </recommendedName>
    </component>
    <component>
        <recommendedName>
            <fullName evidence="11">Glutathione hydrolase small chain</fullName>
        </recommendedName>
    </component>
</protein>
<dbReference type="InterPro" id="IPR029055">
    <property type="entry name" value="Ntn_hydrolases_N"/>
</dbReference>
<dbReference type="PRINTS" id="PR01210">
    <property type="entry name" value="GGTRANSPTASE"/>
</dbReference>
<keyword evidence="15" id="KW-1185">Reference proteome</keyword>
<comment type="catalytic activity">
    <reaction evidence="2 11">
        <text>glutathione + H2O = L-cysteinylglycine + L-glutamate</text>
        <dbReference type="Rhea" id="RHEA:28807"/>
        <dbReference type="ChEBI" id="CHEBI:15377"/>
        <dbReference type="ChEBI" id="CHEBI:29985"/>
        <dbReference type="ChEBI" id="CHEBI:57925"/>
        <dbReference type="ChEBI" id="CHEBI:61694"/>
        <dbReference type="EC" id="3.4.19.13"/>
    </reaction>
</comment>
<name>A0A2U2J239_9SPHN</name>
<feature type="chain" id="PRO_5015732336" description="Glutathione hydrolase proenzyme" evidence="13">
    <location>
        <begin position="18"/>
        <end position="567"/>
    </location>
</feature>
<comment type="similarity">
    <text evidence="3 11">Belongs to the gamma-glutamyltransferase family.</text>
</comment>
<dbReference type="Gene3D" id="1.10.246.130">
    <property type="match status" value="1"/>
</dbReference>
<evidence type="ECO:0000313" key="15">
    <source>
        <dbReference type="Proteomes" id="UP000245916"/>
    </source>
</evidence>
<evidence type="ECO:0000256" key="1">
    <source>
        <dbReference type="ARBA" id="ARBA00001049"/>
    </source>
</evidence>
<evidence type="ECO:0000256" key="5">
    <source>
        <dbReference type="ARBA" id="ARBA00022801"/>
    </source>
</evidence>
<dbReference type="InterPro" id="IPR051792">
    <property type="entry name" value="GGT_bact"/>
</dbReference>
<dbReference type="AlphaFoldDB" id="A0A2U2J239"/>
<keyword evidence="7 11" id="KW-0012">Acyltransferase</keyword>
<comment type="catalytic activity">
    <reaction evidence="8 11">
        <text>an N-terminal (5-L-glutamyl)-[peptide] + an alpha-amino acid = 5-L-glutamyl amino acid + an N-terminal L-alpha-aminoacyl-[peptide]</text>
        <dbReference type="Rhea" id="RHEA:23904"/>
        <dbReference type="Rhea" id="RHEA-COMP:9780"/>
        <dbReference type="Rhea" id="RHEA-COMP:9795"/>
        <dbReference type="ChEBI" id="CHEBI:77644"/>
        <dbReference type="ChEBI" id="CHEBI:78597"/>
        <dbReference type="ChEBI" id="CHEBI:78599"/>
        <dbReference type="ChEBI" id="CHEBI:78608"/>
        <dbReference type="EC" id="2.3.2.2"/>
    </reaction>
</comment>
<organism evidence="14 15">
    <name type="scientific">Allosphingosinicella humi</name>
    <dbReference type="NCBI Taxonomy" id="2068657"/>
    <lineage>
        <taxon>Bacteria</taxon>
        <taxon>Pseudomonadati</taxon>
        <taxon>Pseudomonadota</taxon>
        <taxon>Alphaproteobacteria</taxon>
        <taxon>Sphingomonadales</taxon>
        <taxon>Sphingomonadaceae</taxon>
        <taxon>Allosphingosinicella</taxon>
    </lineage>
</organism>
<dbReference type="UniPathway" id="UPA00204"/>
<reference evidence="14 15" key="1">
    <citation type="submission" date="2018-05" db="EMBL/GenBank/DDBJ databases">
        <title>Genome of Sphingosinicella humi QZX222.</title>
        <authorList>
            <person name="Qiao Z."/>
            <person name="Wang G."/>
        </authorList>
    </citation>
    <scope>NUCLEOTIDE SEQUENCE [LARGE SCALE GENOMIC DNA]</scope>
    <source>
        <strain evidence="14 15">QZX222</strain>
    </source>
</reference>
<dbReference type="PROSITE" id="PS51257">
    <property type="entry name" value="PROKAR_LIPOPROTEIN"/>
    <property type="match status" value="1"/>
</dbReference>
<feature type="binding site" evidence="10">
    <location>
        <position position="101"/>
    </location>
    <ligand>
        <name>L-glutamate</name>
        <dbReference type="ChEBI" id="CHEBI:29985"/>
    </ligand>
</feature>
<dbReference type="Proteomes" id="UP000245916">
    <property type="component" value="Unassembled WGS sequence"/>
</dbReference>
<comment type="PTM">
    <text evidence="11">Cleaved by autocatalysis into a large and a small subunit.</text>
</comment>
<keyword evidence="6 11" id="KW-0865">Zymogen</keyword>
<dbReference type="EMBL" id="QFFF01000001">
    <property type="protein sequence ID" value="PWG02409.1"/>
    <property type="molecule type" value="Genomic_DNA"/>
</dbReference>
<comment type="catalytic activity">
    <reaction evidence="1 11">
        <text>an S-substituted glutathione + H2O = an S-substituted L-cysteinylglycine + L-glutamate</text>
        <dbReference type="Rhea" id="RHEA:59468"/>
        <dbReference type="ChEBI" id="CHEBI:15377"/>
        <dbReference type="ChEBI" id="CHEBI:29985"/>
        <dbReference type="ChEBI" id="CHEBI:90779"/>
        <dbReference type="ChEBI" id="CHEBI:143103"/>
        <dbReference type="EC" id="3.4.19.13"/>
    </reaction>
</comment>
<dbReference type="GO" id="GO:0036374">
    <property type="term" value="F:glutathione hydrolase activity"/>
    <property type="evidence" value="ECO:0007669"/>
    <property type="project" value="UniProtKB-UniRule"/>
</dbReference>
<dbReference type="InterPro" id="IPR043138">
    <property type="entry name" value="GGT_lsub"/>
</dbReference>
<evidence type="ECO:0000256" key="8">
    <source>
        <dbReference type="ARBA" id="ARBA00047417"/>
    </source>
</evidence>
<comment type="caution">
    <text evidence="14">The sequence shown here is derived from an EMBL/GenBank/DDBJ whole genome shotgun (WGS) entry which is preliminary data.</text>
</comment>
<dbReference type="PANTHER" id="PTHR43199:SF1">
    <property type="entry name" value="GLUTATHIONE HYDROLASE PROENZYME"/>
    <property type="match status" value="1"/>
</dbReference>
<evidence type="ECO:0000256" key="4">
    <source>
        <dbReference type="ARBA" id="ARBA00022679"/>
    </source>
</evidence>
<accession>A0A2U2J239</accession>
<dbReference type="NCBIfam" id="TIGR00066">
    <property type="entry name" value="g_glut_trans"/>
    <property type="match status" value="1"/>
</dbReference>
<sequence length="567" mass="59755">MKLFHALFGLLAGLGLASCTTPPAAQIEEPARAQAFVVAANPLAAEAGLAVLRRGGSAVDAAIAVQAMLSLVEPQSSGIGGGAFLNYYDASTRQLTIYDGRETAPAGATSDMFLDDNGEPIPFVEAVLSGPSTGVPGVVQMLKLAHDERGKLPWQTLFADAERTAREGFVVSPRLSRFVNGNAPQAKAPDARAYFTEADGTLVEAGDRLRNPAYADFLRRLAAEGPDALYRGATAERIVARTRADGGSITLADLAGYKPVKREALCRTYRVHLICVPPPPSSGVALLQLMLMLERTDIASRGPQDPQAWFLFAEASRLMYADRDRYVGDPAFVEVPVEGLLEPGYVARRAALIGTRAGPPPEAGTPPGAPAAGADRTLEPVGTSHFVVGDAEGNVVSMTTTVESLFGSGRMVDGFFLNNELTDFSFEPRDAEGRPAANAVAPGKRPRSSMTPLIILDTDRQFVGALGSAGGNAILAYVGKSLVGALDWNLPMQQALALPNLIARGSRFQGEVNDMPSGVREGLRARGIEVKPGQGEDSGLHGVLIRNGRFDGGADPRREGVARTTAD</sequence>
<comment type="subunit">
    <text evidence="11">This enzyme consists of two polypeptide chains, which are synthesized in precursor form from a single polypeptide.</text>
</comment>
<dbReference type="PANTHER" id="PTHR43199">
    <property type="entry name" value="GLUTATHIONE HYDROLASE"/>
    <property type="match status" value="1"/>
</dbReference>
<dbReference type="InterPro" id="IPR000101">
    <property type="entry name" value="GGT_peptidase"/>
</dbReference>
<evidence type="ECO:0000256" key="11">
    <source>
        <dbReference type="RuleBase" id="RU368036"/>
    </source>
</evidence>
<dbReference type="SUPFAM" id="SSF56235">
    <property type="entry name" value="N-terminal nucleophile aminohydrolases (Ntn hydrolases)"/>
    <property type="match status" value="1"/>
</dbReference>
<feature type="binding site" evidence="10">
    <location>
        <position position="423"/>
    </location>
    <ligand>
        <name>L-glutamate</name>
        <dbReference type="ChEBI" id="CHEBI:29985"/>
    </ligand>
</feature>
<feature type="compositionally biased region" description="Basic and acidic residues" evidence="12">
    <location>
        <begin position="548"/>
        <end position="567"/>
    </location>
</feature>
<evidence type="ECO:0000256" key="10">
    <source>
        <dbReference type="PIRSR" id="PIRSR600101-2"/>
    </source>
</evidence>
<evidence type="ECO:0000256" key="6">
    <source>
        <dbReference type="ARBA" id="ARBA00023145"/>
    </source>
</evidence>
<evidence type="ECO:0000256" key="9">
    <source>
        <dbReference type="PIRSR" id="PIRSR600101-1"/>
    </source>
</evidence>
<keyword evidence="13" id="KW-0732">Signal</keyword>
<evidence type="ECO:0000256" key="13">
    <source>
        <dbReference type="SAM" id="SignalP"/>
    </source>
</evidence>